<dbReference type="SUPFAM" id="SSF52172">
    <property type="entry name" value="CheY-like"/>
    <property type="match status" value="1"/>
</dbReference>
<feature type="domain" description="HTH luxR-type" evidence="6">
    <location>
        <begin position="164"/>
        <end position="229"/>
    </location>
</feature>
<evidence type="ECO:0000256" key="4">
    <source>
        <dbReference type="ARBA" id="ARBA00023163"/>
    </source>
</evidence>
<keyword evidence="9" id="KW-1185">Reference proteome</keyword>
<evidence type="ECO:0000259" key="7">
    <source>
        <dbReference type="PROSITE" id="PS50110"/>
    </source>
</evidence>
<evidence type="ECO:0000256" key="2">
    <source>
        <dbReference type="ARBA" id="ARBA00023015"/>
    </source>
</evidence>
<dbReference type="InterPro" id="IPR000792">
    <property type="entry name" value="Tscrpt_reg_LuxR_C"/>
</dbReference>
<dbReference type="GO" id="GO:0000160">
    <property type="term" value="P:phosphorelay signal transduction system"/>
    <property type="evidence" value="ECO:0007669"/>
    <property type="project" value="InterPro"/>
</dbReference>
<dbReference type="PANTHER" id="PTHR43214:SF24">
    <property type="entry name" value="TRANSCRIPTIONAL REGULATORY PROTEIN NARL-RELATED"/>
    <property type="match status" value="1"/>
</dbReference>
<comment type="caution">
    <text evidence="8">The sequence shown here is derived from an EMBL/GenBank/DDBJ whole genome shotgun (WGS) entry which is preliminary data.</text>
</comment>
<keyword evidence="1 5" id="KW-0597">Phosphoprotein</keyword>
<keyword evidence="2" id="KW-0805">Transcription regulation</keyword>
<dbReference type="Pfam" id="PF00196">
    <property type="entry name" value="GerE"/>
    <property type="match status" value="1"/>
</dbReference>
<dbReference type="InterPro" id="IPR001789">
    <property type="entry name" value="Sig_transdc_resp-reg_receiver"/>
</dbReference>
<evidence type="ECO:0000313" key="9">
    <source>
        <dbReference type="Proteomes" id="UP001165378"/>
    </source>
</evidence>
<dbReference type="Pfam" id="PF00072">
    <property type="entry name" value="Response_reg"/>
    <property type="match status" value="1"/>
</dbReference>
<dbReference type="SUPFAM" id="SSF46894">
    <property type="entry name" value="C-terminal effector domain of the bipartite response regulators"/>
    <property type="match status" value="1"/>
</dbReference>
<evidence type="ECO:0000259" key="6">
    <source>
        <dbReference type="PROSITE" id="PS50043"/>
    </source>
</evidence>
<dbReference type="Gene3D" id="3.40.50.2300">
    <property type="match status" value="1"/>
</dbReference>
<protein>
    <submittedName>
        <fullName evidence="8">Response regulator transcription factor</fullName>
    </submittedName>
</protein>
<name>A0AA41U5Q0_9ACTN</name>
<dbReference type="PANTHER" id="PTHR43214">
    <property type="entry name" value="TWO-COMPONENT RESPONSE REGULATOR"/>
    <property type="match status" value="1"/>
</dbReference>
<dbReference type="PRINTS" id="PR00038">
    <property type="entry name" value="HTHLUXR"/>
</dbReference>
<dbReference type="InterPro" id="IPR011006">
    <property type="entry name" value="CheY-like_superfamily"/>
</dbReference>
<dbReference type="PROSITE" id="PS00622">
    <property type="entry name" value="HTH_LUXR_1"/>
    <property type="match status" value="1"/>
</dbReference>
<evidence type="ECO:0000313" key="8">
    <source>
        <dbReference type="EMBL" id="MCF2530189.1"/>
    </source>
</evidence>
<dbReference type="InterPro" id="IPR016032">
    <property type="entry name" value="Sig_transdc_resp-reg_C-effctor"/>
</dbReference>
<dbReference type="SMART" id="SM00421">
    <property type="entry name" value="HTH_LUXR"/>
    <property type="match status" value="1"/>
</dbReference>
<evidence type="ECO:0000256" key="5">
    <source>
        <dbReference type="PROSITE-ProRule" id="PRU00169"/>
    </source>
</evidence>
<dbReference type="PROSITE" id="PS50043">
    <property type="entry name" value="HTH_LUXR_2"/>
    <property type="match status" value="1"/>
</dbReference>
<dbReference type="CDD" id="cd17535">
    <property type="entry name" value="REC_NarL-like"/>
    <property type="match status" value="1"/>
</dbReference>
<gene>
    <name evidence="8" type="ORF">LZ495_23605</name>
</gene>
<dbReference type="GO" id="GO:0003677">
    <property type="term" value="F:DNA binding"/>
    <property type="evidence" value="ECO:0007669"/>
    <property type="project" value="UniProtKB-KW"/>
</dbReference>
<dbReference type="SMART" id="SM00448">
    <property type="entry name" value="REC"/>
    <property type="match status" value="1"/>
</dbReference>
<dbReference type="PROSITE" id="PS50110">
    <property type="entry name" value="RESPONSE_REGULATORY"/>
    <property type="match status" value="1"/>
</dbReference>
<feature type="domain" description="Response regulatory" evidence="7">
    <location>
        <begin position="17"/>
        <end position="138"/>
    </location>
</feature>
<dbReference type="InterPro" id="IPR058245">
    <property type="entry name" value="NreC/VraR/RcsB-like_REC"/>
</dbReference>
<evidence type="ECO:0000256" key="1">
    <source>
        <dbReference type="ARBA" id="ARBA00022553"/>
    </source>
</evidence>
<dbReference type="EMBL" id="JAKFHA010000015">
    <property type="protein sequence ID" value="MCF2530189.1"/>
    <property type="molecule type" value="Genomic_DNA"/>
</dbReference>
<reference evidence="8" key="1">
    <citation type="submission" date="2022-01" db="EMBL/GenBank/DDBJ databases">
        <title>Genome-Based Taxonomic Classification of the Phylum Actinobacteria.</title>
        <authorList>
            <person name="Gao Y."/>
        </authorList>
    </citation>
    <scope>NUCLEOTIDE SEQUENCE</scope>
    <source>
        <strain evidence="8">KLBMP 8922</strain>
    </source>
</reference>
<sequence>MIPAAGPLRPAPAGPVRTILVDDHPAFRTGLRAILADVPFPGAEVVAEASCGDDAVAKAERLRPDLVLMDLQMRGPDGTDGLSATRRITGGCPAAGVLVVSMFADAGTVQAAFAAGARGFVLKGASAGEIVGAVRAVASGCAFLGTGVSGLLAGIAEDARTGRRPFGIPGLTERESEVLALLNTGLGTGDIARTLHMSPKTVRNHMSNLFGKLGVANRAQAVVRAREAGLGPVPIP</sequence>
<dbReference type="GO" id="GO:0006355">
    <property type="term" value="P:regulation of DNA-templated transcription"/>
    <property type="evidence" value="ECO:0007669"/>
    <property type="project" value="InterPro"/>
</dbReference>
<keyword evidence="3" id="KW-0238">DNA-binding</keyword>
<dbReference type="Proteomes" id="UP001165378">
    <property type="component" value="Unassembled WGS sequence"/>
</dbReference>
<accession>A0AA41U5Q0</accession>
<feature type="modified residue" description="4-aspartylphosphate" evidence="5">
    <location>
        <position position="70"/>
    </location>
</feature>
<dbReference type="CDD" id="cd06170">
    <property type="entry name" value="LuxR_C_like"/>
    <property type="match status" value="1"/>
</dbReference>
<dbReference type="InterPro" id="IPR039420">
    <property type="entry name" value="WalR-like"/>
</dbReference>
<dbReference type="AlphaFoldDB" id="A0AA41U5Q0"/>
<evidence type="ECO:0000256" key="3">
    <source>
        <dbReference type="ARBA" id="ARBA00023125"/>
    </source>
</evidence>
<dbReference type="RefSeq" id="WP_235054858.1">
    <property type="nucleotide sequence ID" value="NZ_JAKFHA010000015.1"/>
</dbReference>
<proteinExistence type="predicted"/>
<organism evidence="8 9">
    <name type="scientific">Yinghuangia soli</name>
    <dbReference type="NCBI Taxonomy" id="2908204"/>
    <lineage>
        <taxon>Bacteria</taxon>
        <taxon>Bacillati</taxon>
        <taxon>Actinomycetota</taxon>
        <taxon>Actinomycetes</taxon>
        <taxon>Kitasatosporales</taxon>
        <taxon>Streptomycetaceae</taxon>
        <taxon>Yinghuangia</taxon>
    </lineage>
</organism>
<keyword evidence="4" id="KW-0804">Transcription</keyword>